<evidence type="ECO:0000256" key="1">
    <source>
        <dbReference type="SAM" id="MobiDB-lite"/>
    </source>
</evidence>
<keyword evidence="2" id="KW-1133">Transmembrane helix</keyword>
<feature type="signal peptide" evidence="3">
    <location>
        <begin position="1"/>
        <end position="20"/>
    </location>
</feature>
<feature type="chain" id="PRO_5036464402" evidence="3">
    <location>
        <begin position="21"/>
        <end position="301"/>
    </location>
</feature>
<keyword evidence="2" id="KW-0472">Membrane</keyword>
<name>A0A8W8K707_MAGGI</name>
<feature type="transmembrane region" description="Helical" evidence="2">
    <location>
        <begin position="128"/>
        <end position="156"/>
    </location>
</feature>
<feature type="compositionally biased region" description="Basic and acidic residues" evidence="1">
    <location>
        <begin position="275"/>
        <end position="301"/>
    </location>
</feature>
<keyword evidence="3" id="KW-0732">Signal</keyword>
<feature type="compositionally biased region" description="Basic and acidic residues" evidence="1">
    <location>
        <begin position="225"/>
        <end position="235"/>
    </location>
</feature>
<dbReference type="Proteomes" id="UP000005408">
    <property type="component" value="Unassembled WGS sequence"/>
</dbReference>
<sequence length="301" mass="32718">MLSYCSVIVILIMAVGHNDGGCHVNDWPHSCQVNFRIGPQRCEPCESGSYGCNCSEPCPCGTYGQGCYHVCDCSDEQFCDPVVGCTNNNTIIDITTGVKHKVESTPHVEGNTKDLTSTPSLMSETDQLSILTVVGITTGALLSIGVVSNVVCFLFLCRRKSGPITLEKVNQDLKSAEGVLELGTSDENIDVHSYLTISDMSVRLYTGVHYDEAEEGKSSPSLSLHSEKEDPRIESKTLSSPSLSLHSKEEEDASTKSDTSKISQGYLTPVVTTVEETKSDSQRSSDYEEFQEIDKCTENST</sequence>
<evidence type="ECO:0000256" key="3">
    <source>
        <dbReference type="SAM" id="SignalP"/>
    </source>
</evidence>
<organism evidence="4 5">
    <name type="scientific">Magallana gigas</name>
    <name type="common">Pacific oyster</name>
    <name type="synonym">Crassostrea gigas</name>
    <dbReference type="NCBI Taxonomy" id="29159"/>
    <lineage>
        <taxon>Eukaryota</taxon>
        <taxon>Metazoa</taxon>
        <taxon>Spiralia</taxon>
        <taxon>Lophotrochozoa</taxon>
        <taxon>Mollusca</taxon>
        <taxon>Bivalvia</taxon>
        <taxon>Autobranchia</taxon>
        <taxon>Pteriomorphia</taxon>
        <taxon>Ostreida</taxon>
        <taxon>Ostreoidea</taxon>
        <taxon>Ostreidae</taxon>
        <taxon>Magallana</taxon>
    </lineage>
</organism>
<proteinExistence type="predicted"/>
<feature type="region of interest" description="Disordered" evidence="1">
    <location>
        <begin position="215"/>
        <end position="301"/>
    </location>
</feature>
<feature type="compositionally biased region" description="Polar residues" evidence="1">
    <location>
        <begin position="236"/>
        <end position="245"/>
    </location>
</feature>
<evidence type="ECO:0000256" key="2">
    <source>
        <dbReference type="SAM" id="Phobius"/>
    </source>
</evidence>
<accession>A0A8W8K707</accession>
<protein>
    <submittedName>
        <fullName evidence="4">Uncharacterized protein</fullName>
    </submittedName>
</protein>
<dbReference type="OMA" id="KVESTPH"/>
<evidence type="ECO:0000313" key="4">
    <source>
        <dbReference type="EnsemblMetazoa" id="G22366.1:cds"/>
    </source>
</evidence>
<evidence type="ECO:0000313" key="5">
    <source>
        <dbReference type="Proteomes" id="UP000005408"/>
    </source>
</evidence>
<dbReference type="Gene3D" id="2.170.300.10">
    <property type="entry name" value="Tie2 ligand-binding domain superfamily"/>
    <property type="match status" value="1"/>
</dbReference>
<keyword evidence="2" id="KW-0812">Transmembrane</keyword>
<dbReference type="EnsemblMetazoa" id="G22366.1">
    <property type="protein sequence ID" value="G22366.1:cds"/>
    <property type="gene ID" value="G22366"/>
</dbReference>
<dbReference type="AlphaFoldDB" id="A0A8W8K707"/>
<feature type="compositionally biased region" description="Basic and acidic residues" evidence="1">
    <location>
        <begin position="246"/>
        <end position="259"/>
    </location>
</feature>
<keyword evidence="5" id="KW-1185">Reference proteome</keyword>
<reference evidence="4" key="1">
    <citation type="submission" date="2022-08" db="UniProtKB">
        <authorList>
            <consortium name="EnsemblMetazoa"/>
        </authorList>
    </citation>
    <scope>IDENTIFICATION</scope>
    <source>
        <strain evidence="4">05x7-T-G4-1.051#20</strain>
    </source>
</reference>